<organism evidence="8 9">
    <name type="scientific">Albimonas donghaensis</name>
    <dbReference type="NCBI Taxonomy" id="356660"/>
    <lineage>
        <taxon>Bacteria</taxon>
        <taxon>Pseudomonadati</taxon>
        <taxon>Pseudomonadota</taxon>
        <taxon>Alphaproteobacteria</taxon>
        <taxon>Rhodobacterales</taxon>
        <taxon>Paracoccaceae</taxon>
        <taxon>Albimonas</taxon>
    </lineage>
</organism>
<evidence type="ECO:0000256" key="6">
    <source>
        <dbReference type="SAM" id="Phobius"/>
    </source>
</evidence>
<reference evidence="8 9" key="1">
    <citation type="submission" date="2016-10" db="EMBL/GenBank/DDBJ databases">
        <authorList>
            <person name="de Groot N.N."/>
        </authorList>
    </citation>
    <scope>NUCLEOTIDE SEQUENCE [LARGE SCALE GENOMIC DNA]</scope>
    <source>
        <strain evidence="8 9">DSM 17890</strain>
    </source>
</reference>
<protein>
    <submittedName>
        <fullName evidence="8">Permease of the drug/metabolite transporter (DMT) superfamily</fullName>
    </submittedName>
</protein>
<sequence length="311" mass="32737">MTSAPDPTAPLAAGEGRSRDDRPLAAAAWMCGALCCFSAMAVSGREAAAELDTFELMFYRSVIGAVVVIGALIFAGKMREVRARRLGLHLGRNIAHFAGQNLWFLSVTLLPLAQVFAYEFTNPLWVAMLAPLLLGERFRWSRLGAAAIGFTGILVVAQPWQAGGAVGGFGIGQLAALGAALGFAFTVMSTKVLGRTESTASILFFMTVMQAAMGLVCAGWDGDMAFPAATLPWVVLVAFCGLGAHFCVTTALSKAPASIVSPMEFARLPMIAVVGMLMYGEPLEWSLVAGAALVLGGNFLNLRAERRRAAG</sequence>
<dbReference type="AlphaFoldDB" id="A0A1H3AL90"/>
<dbReference type="GO" id="GO:0016020">
    <property type="term" value="C:membrane"/>
    <property type="evidence" value="ECO:0007669"/>
    <property type="project" value="UniProtKB-SubCell"/>
</dbReference>
<feature type="transmembrane region" description="Helical" evidence="6">
    <location>
        <begin position="56"/>
        <end position="75"/>
    </location>
</feature>
<feature type="transmembrane region" description="Helical" evidence="6">
    <location>
        <begin position="200"/>
        <end position="221"/>
    </location>
</feature>
<dbReference type="Gene3D" id="1.10.3730.20">
    <property type="match status" value="1"/>
</dbReference>
<feature type="transmembrane region" description="Helical" evidence="6">
    <location>
        <begin position="24"/>
        <end position="44"/>
    </location>
</feature>
<evidence type="ECO:0000256" key="1">
    <source>
        <dbReference type="ARBA" id="ARBA00004141"/>
    </source>
</evidence>
<feature type="transmembrane region" description="Helical" evidence="6">
    <location>
        <begin position="233"/>
        <end position="252"/>
    </location>
</feature>
<comment type="subcellular location">
    <subcellularLocation>
        <location evidence="1">Membrane</location>
        <topology evidence="1">Multi-pass membrane protein</topology>
    </subcellularLocation>
</comment>
<evidence type="ECO:0000256" key="4">
    <source>
        <dbReference type="ARBA" id="ARBA00022989"/>
    </source>
</evidence>
<dbReference type="Proteomes" id="UP000199118">
    <property type="component" value="Unassembled WGS sequence"/>
</dbReference>
<dbReference type="RefSeq" id="WP_092682535.1">
    <property type="nucleotide sequence ID" value="NZ_FNMZ01000004.1"/>
</dbReference>
<evidence type="ECO:0000313" key="9">
    <source>
        <dbReference type="Proteomes" id="UP000199118"/>
    </source>
</evidence>
<evidence type="ECO:0000256" key="5">
    <source>
        <dbReference type="ARBA" id="ARBA00023136"/>
    </source>
</evidence>
<feature type="transmembrane region" description="Helical" evidence="6">
    <location>
        <begin position="285"/>
        <end position="302"/>
    </location>
</feature>
<feature type="domain" description="EamA" evidence="7">
    <location>
        <begin position="171"/>
        <end position="301"/>
    </location>
</feature>
<feature type="transmembrane region" description="Helical" evidence="6">
    <location>
        <begin position="166"/>
        <end position="188"/>
    </location>
</feature>
<gene>
    <name evidence="8" type="ORF">SAMN05444336_104236</name>
</gene>
<dbReference type="SUPFAM" id="SSF103481">
    <property type="entry name" value="Multidrug resistance efflux transporter EmrE"/>
    <property type="match status" value="2"/>
</dbReference>
<evidence type="ECO:0000313" key="8">
    <source>
        <dbReference type="EMBL" id="SDX30446.1"/>
    </source>
</evidence>
<evidence type="ECO:0000256" key="3">
    <source>
        <dbReference type="ARBA" id="ARBA00022692"/>
    </source>
</evidence>
<keyword evidence="3 6" id="KW-0812">Transmembrane</keyword>
<dbReference type="InterPro" id="IPR000620">
    <property type="entry name" value="EamA_dom"/>
</dbReference>
<keyword evidence="5 6" id="KW-0472">Membrane</keyword>
<proteinExistence type="inferred from homology"/>
<accession>A0A1H3AL90</accession>
<dbReference type="Pfam" id="PF00892">
    <property type="entry name" value="EamA"/>
    <property type="match status" value="2"/>
</dbReference>
<dbReference type="OrthoDB" id="9810329at2"/>
<dbReference type="InterPro" id="IPR037185">
    <property type="entry name" value="EmrE-like"/>
</dbReference>
<name>A0A1H3AL90_9RHOB</name>
<dbReference type="PANTHER" id="PTHR22911">
    <property type="entry name" value="ACYL-MALONYL CONDENSING ENZYME-RELATED"/>
    <property type="match status" value="1"/>
</dbReference>
<feature type="transmembrane region" description="Helical" evidence="6">
    <location>
        <begin position="143"/>
        <end position="160"/>
    </location>
</feature>
<feature type="domain" description="EamA" evidence="7">
    <location>
        <begin position="26"/>
        <end position="156"/>
    </location>
</feature>
<evidence type="ECO:0000256" key="2">
    <source>
        <dbReference type="ARBA" id="ARBA00009853"/>
    </source>
</evidence>
<keyword evidence="4 6" id="KW-1133">Transmembrane helix</keyword>
<dbReference type="STRING" id="356660.SAMN05444336_104236"/>
<dbReference type="EMBL" id="FNMZ01000004">
    <property type="protein sequence ID" value="SDX30446.1"/>
    <property type="molecule type" value="Genomic_DNA"/>
</dbReference>
<evidence type="ECO:0000259" key="7">
    <source>
        <dbReference type="Pfam" id="PF00892"/>
    </source>
</evidence>
<dbReference type="PANTHER" id="PTHR22911:SF6">
    <property type="entry name" value="SOLUTE CARRIER FAMILY 35 MEMBER G1"/>
    <property type="match status" value="1"/>
</dbReference>
<comment type="similarity">
    <text evidence="2">Belongs to the drug/metabolite transporter (DMT) superfamily. 10 TMS drug/metabolite exporter (DME) (TC 2.A.7.3) family.</text>
</comment>
<keyword evidence="9" id="KW-1185">Reference proteome</keyword>